<dbReference type="EMBL" id="BMNE01000005">
    <property type="protein sequence ID" value="GGN87757.1"/>
    <property type="molecule type" value="Genomic_DNA"/>
</dbReference>
<proteinExistence type="predicted"/>
<organism evidence="1 2">
    <name type="scientific">Nocardia rhizosphaerihabitans</name>
    <dbReference type="NCBI Taxonomy" id="1691570"/>
    <lineage>
        <taxon>Bacteria</taxon>
        <taxon>Bacillati</taxon>
        <taxon>Actinomycetota</taxon>
        <taxon>Actinomycetes</taxon>
        <taxon>Mycobacteriales</taxon>
        <taxon>Nocardiaceae</taxon>
        <taxon>Nocardia</taxon>
    </lineage>
</organism>
<protein>
    <recommendedName>
        <fullName evidence="3">TetR family transcriptional regulator</fullName>
    </recommendedName>
</protein>
<accession>A0ABQ2KNQ3</accession>
<reference evidence="2" key="1">
    <citation type="journal article" date="2019" name="Int. J. Syst. Evol. Microbiol.">
        <title>The Global Catalogue of Microorganisms (GCM) 10K type strain sequencing project: providing services to taxonomists for standard genome sequencing and annotation.</title>
        <authorList>
            <consortium name="The Broad Institute Genomics Platform"/>
            <consortium name="The Broad Institute Genome Sequencing Center for Infectious Disease"/>
            <person name="Wu L."/>
            <person name="Ma J."/>
        </authorList>
    </citation>
    <scope>NUCLEOTIDE SEQUENCE [LARGE SCALE GENOMIC DNA]</scope>
    <source>
        <strain evidence="2">CGMCC 4.7329</strain>
    </source>
</reference>
<sequence>MEHVCALAPGDSSELAAHWSRLRLERLRGAAEVVAEHALRDGEVSAVERNDITGMADLIIATLLVGLEHLWLLDENFDMVAGMRVFTKMLANQLGLPRSEA</sequence>
<name>A0ABQ2KNQ3_9NOCA</name>
<evidence type="ECO:0000313" key="2">
    <source>
        <dbReference type="Proteomes" id="UP000658127"/>
    </source>
</evidence>
<keyword evidence="2" id="KW-1185">Reference proteome</keyword>
<evidence type="ECO:0000313" key="1">
    <source>
        <dbReference type="EMBL" id="GGN87757.1"/>
    </source>
</evidence>
<comment type="caution">
    <text evidence="1">The sequence shown here is derived from an EMBL/GenBank/DDBJ whole genome shotgun (WGS) entry which is preliminary data.</text>
</comment>
<evidence type="ECO:0008006" key="3">
    <source>
        <dbReference type="Google" id="ProtNLM"/>
    </source>
</evidence>
<dbReference type="Proteomes" id="UP000658127">
    <property type="component" value="Unassembled WGS sequence"/>
</dbReference>
<gene>
    <name evidence="1" type="ORF">GCM10011610_44370</name>
</gene>